<dbReference type="Pfam" id="PF01026">
    <property type="entry name" value="TatD_DNase"/>
    <property type="match status" value="1"/>
</dbReference>
<evidence type="ECO:0000313" key="5">
    <source>
        <dbReference type="EMBL" id="AZP36406.1"/>
    </source>
</evidence>
<dbReference type="PROSITE" id="PS01137">
    <property type="entry name" value="TATD_1"/>
    <property type="match status" value="1"/>
</dbReference>
<feature type="binding site" evidence="4">
    <location>
        <position position="200"/>
    </location>
    <ligand>
        <name>a divalent metal cation</name>
        <dbReference type="ChEBI" id="CHEBI:60240"/>
        <label>1</label>
    </ligand>
</feature>
<dbReference type="NCBIfam" id="TIGR00010">
    <property type="entry name" value="YchF/TatD family DNA exonuclease"/>
    <property type="match status" value="1"/>
</dbReference>
<dbReference type="RefSeq" id="WP_126071682.1">
    <property type="nucleotide sequence ID" value="NZ_CP026513.1"/>
</dbReference>
<dbReference type="InterPro" id="IPR032466">
    <property type="entry name" value="Metal_Hydrolase"/>
</dbReference>
<keyword evidence="6" id="KW-1185">Reference proteome</keyword>
<dbReference type="GO" id="GO:0004536">
    <property type="term" value="F:DNA nuclease activity"/>
    <property type="evidence" value="ECO:0007669"/>
    <property type="project" value="InterPro"/>
</dbReference>
<reference evidence="5 6" key="1">
    <citation type="journal article" date="2018" name="Genome Biol. Evol.">
        <title>Partnering With a Pest: Genomes of Hemlock Woolly Adelgid Symbionts Reveal Atypical Nutritional Provisioning Patterns in Dual-Obligate Bacteria.</title>
        <authorList>
            <person name="Weglarz K.M."/>
            <person name="Havill N.P."/>
            <person name="Burke G.R."/>
            <person name="von Dohlen C.D."/>
        </authorList>
    </citation>
    <scope>NUCLEOTIDE SEQUENCE [LARGE SCALE GENOMIC DNA]</scope>
    <source>
        <strain evidence="5">ENA</strain>
    </source>
</reference>
<keyword evidence="2 4" id="KW-0479">Metal-binding</keyword>
<dbReference type="OrthoDB" id="9810005at2"/>
<dbReference type="Gene3D" id="3.20.20.140">
    <property type="entry name" value="Metal-dependent hydrolases"/>
    <property type="match status" value="1"/>
</dbReference>
<evidence type="ECO:0000313" key="6">
    <source>
        <dbReference type="Proteomes" id="UP000274458"/>
    </source>
</evidence>
<dbReference type="KEGG" id="aade:C3B56_00325"/>
<dbReference type="GO" id="GO:0016788">
    <property type="term" value="F:hydrolase activity, acting on ester bonds"/>
    <property type="evidence" value="ECO:0007669"/>
    <property type="project" value="InterPro"/>
</dbReference>
<dbReference type="SUPFAM" id="SSF51556">
    <property type="entry name" value="Metallo-dependent hydrolases"/>
    <property type="match status" value="1"/>
</dbReference>
<dbReference type="Proteomes" id="UP000274458">
    <property type="component" value="Chromosome"/>
</dbReference>
<comment type="similarity">
    <text evidence="1">Belongs to the metallo-dependent hydrolases superfamily. TatD-type hydrolase family.</text>
</comment>
<feature type="binding site" evidence="4">
    <location>
        <position position="125"/>
    </location>
    <ligand>
        <name>a divalent metal cation</name>
        <dbReference type="ChEBI" id="CHEBI:60240"/>
        <label>2</label>
    </ligand>
</feature>
<sequence length="254" mass="29948">MFFIDSHCHLNLIKNIKKKIIIKKSLKNYINFILSISLDINDYKKMFKKFKYYNNILFSCGIHPLYLNKNINLRKFKKLSLNNKVIAIGETGLDYKNLTFKPIQKYLFRYHIRLAKKINKPLIVHNRNSFNDIVRILKEENAQKCKGVLHCFTGSKKKAKILLDMKFYISFSGIITYLNKEKIKEIINFIPLNKILLETDSPFLSPIPFKNKQNQPSNLIYIAKIIADIKKITLTKLSEITNKNFCNLFKIKFC</sequence>
<dbReference type="InterPro" id="IPR018228">
    <property type="entry name" value="DNase_TatD-rel_CS"/>
</dbReference>
<organism evidence="5 6">
    <name type="scientific">Candidatus Annandia adelgestsuga</name>
    <dbReference type="NCBI Taxonomy" id="1302411"/>
    <lineage>
        <taxon>Bacteria</taxon>
        <taxon>Pseudomonadati</taxon>
        <taxon>Pseudomonadota</taxon>
        <taxon>Gammaproteobacteria</taxon>
        <taxon>Enterobacterales</taxon>
        <taxon>Enterobacteriaceae</taxon>
        <taxon>Candidatus Annandia</taxon>
    </lineage>
</organism>
<feature type="binding site" evidence="4">
    <location>
        <position position="7"/>
    </location>
    <ligand>
        <name>a divalent metal cation</name>
        <dbReference type="ChEBI" id="CHEBI:60240"/>
        <label>1</label>
    </ligand>
</feature>
<evidence type="ECO:0000256" key="2">
    <source>
        <dbReference type="ARBA" id="ARBA00022723"/>
    </source>
</evidence>
<dbReference type="InterPro" id="IPR015991">
    <property type="entry name" value="TatD/YcfH-like"/>
</dbReference>
<dbReference type="PANTHER" id="PTHR46124">
    <property type="entry name" value="D-AMINOACYL-TRNA DEACYLASE"/>
    <property type="match status" value="1"/>
</dbReference>
<proteinExistence type="inferred from homology"/>
<dbReference type="PANTHER" id="PTHR46124:SF2">
    <property type="entry name" value="D-AMINOACYL-TRNA DEACYLASE"/>
    <property type="match status" value="1"/>
</dbReference>
<name>A0A3S9J7X9_9ENTR</name>
<dbReference type="EC" id="3.1.21.-" evidence="5"/>
<dbReference type="EMBL" id="CP026513">
    <property type="protein sequence ID" value="AZP36406.1"/>
    <property type="molecule type" value="Genomic_DNA"/>
</dbReference>
<feature type="binding site" evidence="4">
    <location>
        <position position="9"/>
    </location>
    <ligand>
        <name>a divalent metal cation</name>
        <dbReference type="ChEBI" id="CHEBI:60240"/>
        <label>1</label>
    </ligand>
</feature>
<dbReference type="FunFam" id="3.20.20.140:FF:000005">
    <property type="entry name" value="TatD family hydrolase"/>
    <property type="match status" value="1"/>
</dbReference>
<dbReference type="PIRSF" id="PIRSF005902">
    <property type="entry name" value="DNase_TatD"/>
    <property type="match status" value="1"/>
</dbReference>
<keyword evidence="3 5" id="KW-0378">Hydrolase</keyword>
<gene>
    <name evidence="5" type="primary">ycfH</name>
    <name evidence="5" type="ORF">C3B56_00325</name>
</gene>
<dbReference type="CDD" id="cd01310">
    <property type="entry name" value="TatD_DNAse"/>
    <property type="match status" value="1"/>
</dbReference>
<dbReference type="InterPro" id="IPR001130">
    <property type="entry name" value="TatD-like"/>
</dbReference>
<evidence type="ECO:0000256" key="3">
    <source>
        <dbReference type="ARBA" id="ARBA00022801"/>
    </source>
</evidence>
<dbReference type="AlphaFoldDB" id="A0A3S9J7X9"/>
<dbReference type="GO" id="GO:0046872">
    <property type="term" value="F:metal ion binding"/>
    <property type="evidence" value="ECO:0007669"/>
    <property type="project" value="UniProtKB-KW"/>
</dbReference>
<evidence type="ECO:0000256" key="1">
    <source>
        <dbReference type="ARBA" id="ARBA00009275"/>
    </source>
</evidence>
<accession>A0A3S9J7X9</accession>
<feature type="binding site" evidence="4">
    <location>
        <position position="90"/>
    </location>
    <ligand>
        <name>a divalent metal cation</name>
        <dbReference type="ChEBI" id="CHEBI:60240"/>
        <label>1</label>
    </ligand>
</feature>
<feature type="binding site" evidence="4">
    <location>
        <position position="150"/>
    </location>
    <ligand>
        <name>a divalent metal cation</name>
        <dbReference type="ChEBI" id="CHEBI:60240"/>
        <label>2</label>
    </ligand>
</feature>
<protein>
    <submittedName>
        <fullName evidence="5">Putative deoxyribonuclease YcfH</fullName>
        <ecNumber evidence="5">3.1.21.-</ecNumber>
    </submittedName>
</protein>
<evidence type="ECO:0000256" key="4">
    <source>
        <dbReference type="PIRSR" id="PIRSR005902-1"/>
    </source>
</evidence>